<dbReference type="InterPro" id="IPR014710">
    <property type="entry name" value="RmlC-like_jellyroll"/>
</dbReference>
<dbReference type="PANTHER" id="PTHR40112">
    <property type="entry name" value="H2HPP ISOMERASE"/>
    <property type="match status" value="1"/>
</dbReference>
<keyword evidence="3" id="KW-1185">Reference proteome</keyword>
<accession>A0ABY6ZC86</accession>
<organism evidence="2 3">
    <name type="scientific">Alicyclobacillus fastidiosus</name>
    <dbReference type="NCBI Taxonomy" id="392011"/>
    <lineage>
        <taxon>Bacteria</taxon>
        <taxon>Bacillati</taxon>
        <taxon>Bacillota</taxon>
        <taxon>Bacilli</taxon>
        <taxon>Bacillales</taxon>
        <taxon>Alicyclobacillaceae</taxon>
        <taxon>Alicyclobacillus</taxon>
    </lineage>
</organism>
<dbReference type="RefSeq" id="WP_268003628.1">
    <property type="nucleotide sequence ID" value="NZ_BSUT01000001.1"/>
</dbReference>
<protein>
    <submittedName>
        <fullName evidence="2">Cupin domain-containing protein</fullName>
    </submittedName>
</protein>
<dbReference type="InterPro" id="IPR052535">
    <property type="entry name" value="Bacilysin_H2HPP_isomerase"/>
</dbReference>
<dbReference type="Proteomes" id="UP001164761">
    <property type="component" value="Chromosome"/>
</dbReference>
<dbReference type="CDD" id="cd02208">
    <property type="entry name" value="cupin_RmlC-like"/>
    <property type="match status" value="1"/>
</dbReference>
<evidence type="ECO:0000259" key="1">
    <source>
        <dbReference type="Pfam" id="PF07883"/>
    </source>
</evidence>
<sequence>MILVQEQNVIAEGNGYDLKSLLEGQGVRFGIVSIPVGARIPLHDTGSHAQDEYSYIVKGSLVMESGPHQYQVNAGDATLIPAGEAHWCYNNGKEEALVVWSLVSK</sequence>
<evidence type="ECO:0000313" key="2">
    <source>
        <dbReference type="EMBL" id="WAH39731.1"/>
    </source>
</evidence>
<dbReference type="InterPro" id="IPR013096">
    <property type="entry name" value="Cupin_2"/>
</dbReference>
<dbReference type="EMBL" id="CP104067">
    <property type="protein sequence ID" value="WAH39731.1"/>
    <property type="molecule type" value="Genomic_DNA"/>
</dbReference>
<reference evidence="2" key="1">
    <citation type="submission" date="2022-08" db="EMBL/GenBank/DDBJ databases">
        <title>Alicyclobacillus fastidiosus DSM 17978, complete genome.</title>
        <authorList>
            <person name="Wang Q."/>
            <person name="Cai R."/>
            <person name="Wang Z."/>
        </authorList>
    </citation>
    <scope>NUCLEOTIDE SEQUENCE</scope>
    <source>
        <strain evidence="2">DSM 17978</strain>
    </source>
</reference>
<dbReference type="PANTHER" id="PTHR40112:SF1">
    <property type="entry name" value="H2HPP ISOMERASE"/>
    <property type="match status" value="1"/>
</dbReference>
<dbReference type="SUPFAM" id="SSF51182">
    <property type="entry name" value="RmlC-like cupins"/>
    <property type="match status" value="1"/>
</dbReference>
<evidence type="ECO:0000313" key="3">
    <source>
        <dbReference type="Proteomes" id="UP001164761"/>
    </source>
</evidence>
<feature type="domain" description="Cupin type-2" evidence="1">
    <location>
        <begin position="31"/>
        <end position="100"/>
    </location>
</feature>
<gene>
    <name evidence="2" type="ORF">NZD89_15045</name>
</gene>
<dbReference type="Pfam" id="PF07883">
    <property type="entry name" value="Cupin_2"/>
    <property type="match status" value="1"/>
</dbReference>
<dbReference type="InterPro" id="IPR011051">
    <property type="entry name" value="RmlC_Cupin_sf"/>
</dbReference>
<proteinExistence type="predicted"/>
<dbReference type="Gene3D" id="2.60.120.10">
    <property type="entry name" value="Jelly Rolls"/>
    <property type="match status" value="1"/>
</dbReference>
<name>A0ABY6ZC86_9BACL</name>